<evidence type="ECO:0000313" key="2">
    <source>
        <dbReference type="EMBL" id="MCD4838081.1"/>
    </source>
</evidence>
<sequence>MNARNKELSSVSSIIIVVSGILLVVSIFLPWWKMIFFAPQYPEGLNIIVYPYKLEGEIDIVNGLNHYIGMANFSEETFPELTYLPYIVGGYAFLTIITAILRKKFFLYGLICLYVLGGALGVWDLRKALRQFGTNLSPTAPIKIDPFIPPIIGENTVANFVTNSVLGLGAYLLIVAFILLLIPLWKDRKTK</sequence>
<organism evidence="2 3">
    <name type="scientific">Neobacillus sedimentimangrovi</name>
    <dbReference type="NCBI Taxonomy" id="2699460"/>
    <lineage>
        <taxon>Bacteria</taxon>
        <taxon>Bacillati</taxon>
        <taxon>Bacillota</taxon>
        <taxon>Bacilli</taxon>
        <taxon>Bacillales</taxon>
        <taxon>Bacillaceae</taxon>
        <taxon>Neobacillus</taxon>
    </lineage>
</organism>
<comment type="caution">
    <text evidence="2">The sequence shown here is derived from an EMBL/GenBank/DDBJ whole genome shotgun (WGS) entry which is preliminary data.</text>
</comment>
<keyword evidence="3" id="KW-1185">Reference proteome</keyword>
<dbReference type="Proteomes" id="UP001162836">
    <property type="component" value="Unassembled WGS sequence"/>
</dbReference>
<feature type="transmembrane region" description="Helical" evidence="1">
    <location>
        <begin position="106"/>
        <end position="123"/>
    </location>
</feature>
<accession>A0ABS8QGY0</accession>
<keyword evidence="1" id="KW-1133">Transmembrane helix</keyword>
<proteinExistence type="predicted"/>
<keyword evidence="1" id="KW-0472">Membrane</keyword>
<feature type="transmembrane region" description="Helical" evidence="1">
    <location>
        <begin position="12"/>
        <end position="32"/>
    </location>
</feature>
<gene>
    <name evidence="2" type="ORF">LRS37_04195</name>
</gene>
<evidence type="ECO:0000313" key="3">
    <source>
        <dbReference type="Proteomes" id="UP001162836"/>
    </source>
</evidence>
<name>A0ABS8QGY0_9BACI</name>
<evidence type="ECO:0000256" key="1">
    <source>
        <dbReference type="SAM" id="Phobius"/>
    </source>
</evidence>
<feature type="transmembrane region" description="Helical" evidence="1">
    <location>
        <begin position="165"/>
        <end position="185"/>
    </location>
</feature>
<reference evidence="2 3" key="1">
    <citation type="journal article" date="2023" name="Antonie Van Leeuwenhoek">
        <title>Unveiling the genomic potential of a novel thermostable glycoside hydrolases producing Neobacillus sedimentimangrovi UE25.</title>
        <authorList>
            <person name="Ejaz U."/>
            <person name="Saleem F."/>
            <person name="Rashid R."/>
            <person name="Hasan K.A."/>
            <person name="Syed M.N."/>
            <person name="Sohail M."/>
        </authorList>
    </citation>
    <scope>NUCLEOTIDE SEQUENCE [LARGE SCALE GENOMIC DNA]</scope>
    <source>
        <strain evidence="2 3">UE25</strain>
    </source>
</reference>
<keyword evidence="1" id="KW-0812">Transmembrane</keyword>
<feature type="transmembrane region" description="Helical" evidence="1">
    <location>
        <begin position="83"/>
        <end position="101"/>
    </location>
</feature>
<dbReference type="EMBL" id="JAJODE010000007">
    <property type="protein sequence ID" value="MCD4838081.1"/>
    <property type="molecule type" value="Genomic_DNA"/>
</dbReference>
<protein>
    <recommendedName>
        <fullName evidence="4">DUF4306 domain-containing protein</fullName>
    </recommendedName>
</protein>
<evidence type="ECO:0008006" key="4">
    <source>
        <dbReference type="Google" id="ProtNLM"/>
    </source>
</evidence>
<dbReference type="RefSeq" id="WP_163183136.1">
    <property type="nucleotide sequence ID" value="NZ_JAAFZF010000008.1"/>
</dbReference>